<protein>
    <submittedName>
        <fullName evidence="2">Uncharacterized protein</fullName>
    </submittedName>
</protein>
<sequence>NASENSSLELASMNNKRWTKKSKSWLNIRSACVMTSQTQKEELHEKIMTRKTKRSETSDRARDRAVERRATWTCHLQEEETNISHTVKHNDAQTLLELILNRFGLR</sequence>
<keyword evidence="3" id="KW-1185">Reference proteome</keyword>
<dbReference type="Proteomes" id="UP000824890">
    <property type="component" value="Unassembled WGS sequence"/>
</dbReference>
<reference evidence="2 3" key="1">
    <citation type="submission" date="2021-05" db="EMBL/GenBank/DDBJ databases">
        <title>Genome Assembly of Synthetic Allotetraploid Brassica napus Reveals Homoeologous Exchanges between Subgenomes.</title>
        <authorList>
            <person name="Davis J.T."/>
        </authorList>
    </citation>
    <scope>NUCLEOTIDE SEQUENCE [LARGE SCALE GENOMIC DNA]</scope>
    <source>
        <strain evidence="3">cv. Da-Ae</strain>
        <tissue evidence="2">Seedling</tissue>
    </source>
</reference>
<organism evidence="2 3">
    <name type="scientific">Brassica napus</name>
    <name type="common">Rape</name>
    <dbReference type="NCBI Taxonomy" id="3708"/>
    <lineage>
        <taxon>Eukaryota</taxon>
        <taxon>Viridiplantae</taxon>
        <taxon>Streptophyta</taxon>
        <taxon>Embryophyta</taxon>
        <taxon>Tracheophyta</taxon>
        <taxon>Spermatophyta</taxon>
        <taxon>Magnoliopsida</taxon>
        <taxon>eudicotyledons</taxon>
        <taxon>Gunneridae</taxon>
        <taxon>Pentapetalae</taxon>
        <taxon>rosids</taxon>
        <taxon>malvids</taxon>
        <taxon>Brassicales</taxon>
        <taxon>Brassicaceae</taxon>
        <taxon>Brassiceae</taxon>
        <taxon>Brassica</taxon>
    </lineage>
</organism>
<comment type="caution">
    <text evidence="2">The sequence shown here is derived from an EMBL/GenBank/DDBJ whole genome shotgun (WGS) entry which is preliminary data.</text>
</comment>
<gene>
    <name evidence="2" type="ORF">HID58_070490</name>
</gene>
<evidence type="ECO:0000313" key="2">
    <source>
        <dbReference type="EMBL" id="KAH0873128.1"/>
    </source>
</evidence>
<name>A0ABQ7YYX8_BRANA</name>
<dbReference type="EMBL" id="JAGKQM010000016">
    <property type="protein sequence ID" value="KAH0873128.1"/>
    <property type="molecule type" value="Genomic_DNA"/>
</dbReference>
<proteinExistence type="predicted"/>
<feature type="non-terminal residue" evidence="2">
    <location>
        <position position="1"/>
    </location>
</feature>
<feature type="region of interest" description="Disordered" evidence="1">
    <location>
        <begin position="37"/>
        <end position="64"/>
    </location>
</feature>
<accession>A0ABQ7YYX8</accession>
<evidence type="ECO:0000313" key="3">
    <source>
        <dbReference type="Proteomes" id="UP000824890"/>
    </source>
</evidence>
<feature type="compositionally biased region" description="Basic and acidic residues" evidence="1">
    <location>
        <begin position="39"/>
        <end position="64"/>
    </location>
</feature>
<evidence type="ECO:0000256" key="1">
    <source>
        <dbReference type="SAM" id="MobiDB-lite"/>
    </source>
</evidence>